<evidence type="ECO:0000256" key="1">
    <source>
        <dbReference type="SAM" id="MobiDB-lite"/>
    </source>
</evidence>
<dbReference type="RefSeq" id="WP_181584442.1">
    <property type="nucleotide sequence ID" value="NZ_CP059399.1"/>
</dbReference>
<dbReference type="Pfam" id="PF10979">
    <property type="entry name" value="DUF2786"/>
    <property type="match status" value="1"/>
</dbReference>
<dbReference type="KEGG" id="nhu:H0264_14500"/>
<organism evidence="3 4">
    <name type="scientific">Nocardia huaxiensis</name>
    <dbReference type="NCBI Taxonomy" id="2755382"/>
    <lineage>
        <taxon>Bacteria</taxon>
        <taxon>Bacillati</taxon>
        <taxon>Actinomycetota</taxon>
        <taxon>Actinomycetes</taxon>
        <taxon>Mycobacteriales</taxon>
        <taxon>Nocardiaceae</taxon>
        <taxon>Nocardia</taxon>
    </lineage>
</organism>
<proteinExistence type="predicted"/>
<evidence type="ECO:0000259" key="2">
    <source>
        <dbReference type="Pfam" id="PF10979"/>
    </source>
</evidence>
<feature type="region of interest" description="Disordered" evidence="1">
    <location>
        <begin position="1"/>
        <end position="100"/>
    </location>
</feature>
<dbReference type="InterPro" id="IPR024498">
    <property type="entry name" value="DUF2786"/>
</dbReference>
<evidence type="ECO:0000313" key="4">
    <source>
        <dbReference type="Proteomes" id="UP000515512"/>
    </source>
</evidence>
<sequence length="235" mass="24716">MNPDQARAKVAKLRAHATSVAGTPEADLFNAKADELAKEHGVPHISEPAPVPPPKTPRSTGTPPGSTARTRTTHARRTSTMTGPSTTAKPSRPASDGTLRDAFTPRTRAAFGRNTAPGTAVAGYIVAIVEEPDLDFYSKAPKLNPDGTQQMVPVLIIQTDGGTKPYGGGLRKLWMRTGIADAIIGACHDAGTERTAVGGKLRICFEGLGEPPAPNFTAPKLYSATYEPPQQEAGR</sequence>
<dbReference type="Proteomes" id="UP000515512">
    <property type="component" value="Chromosome"/>
</dbReference>
<protein>
    <submittedName>
        <fullName evidence="3">DUF2786 domain-containing protein</fullName>
    </submittedName>
</protein>
<gene>
    <name evidence="3" type="ORF">H0264_14500</name>
</gene>
<name>A0A7D6ZGI6_9NOCA</name>
<dbReference type="EMBL" id="CP059399">
    <property type="protein sequence ID" value="QLY33278.1"/>
    <property type="molecule type" value="Genomic_DNA"/>
</dbReference>
<feature type="compositionally biased region" description="Low complexity" evidence="1">
    <location>
        <begin position="57"/>
        <end position="70"/>
    </location>
</feature>
<accession>A0A7D6ZGI6</accession>
<reference evidence="3 4" key="1">
    <citation type="submission" date="2020-07" db="EMBL/GenBank/DDBJ databases">
        <authorList>
            <person name="Zhuang K."/>
            <person name="Ran Y."/>
        </authorList>
    </citation>
    <scope>NUCLEOTIDE SEQUENCE [LARGE SCALE GENOMIC DNA]</scope>
    <source>
        <strain evidence="3 4">WCH-YHL-001</strain>
    </source>
</reference>
<keyword evidence="4" id="KW-1185">Reference proteome</keyword>
<feature type="domain" description="DUF2786" evidence="2">
    <location>
        <begin position="6"/>
        <end position="42"/>
    </location>
</feature>
<evidence type="ECO:0000313" key="3">
    <source>
        <dbReference type="EMBL" id="QLY33278.1"/>
    </source>
</evidence>
<feature type="region of interest" description="Disordered" evidence="1">
    <location>
        <begin position="213"/>
        <end position="235"/>
    </location>
</feature>
<feature type="compositionally biased region" description="Basic and acidic residues" evidence="1">
    <location>
        <begin position="32"/>
        <end position="42"/>
    </location>
</feature>
<dbReference type="AlphaFoldDB" id="A0A7D6ZGI6"/>